<dbReference type="RefSeq" id="XP_025580866.1">
    <property type="nucleotide sequence ID" value="XM_025726284.2"/>
</dbReference>
<sequence>MSTPLCIECSKFVNEVEETKSQNEHPTVLIASDIHALREKAQNGCQLCRNIYQCSFYRTSISWDLRYQTKAIHLRICWADQGRGDTYLRICYGEDGVWNEVPLAMRDDRCEAPDASWSQVERPILDICSNEGLQDAAELARTWILECHNSHMNCRRASRSQNRTKVLPTRVIDVGSLDGQGIPKLLVPQQPVQDMEYAVLSYAWGSDPTFAKTTASNIHQMTTSLPWNSLAKTVQDAIIFTRKLGIRYLWVDALCILQSEGPNDEQHKTDWSYEAGRFGDYYENSVLTIAATGATSASQGLFLPRPALEFNSQPLIFSQTYRRLVTQRPIPFWESEIRNSPLLSRGWAIQERLLSKRILHFGSNCLSWECQGCQAIEAIPHLTIPSKYDYMGRSFPTEFNDLENCNERSIIDAWYDFLELYSLTDFTFARDRLPALSGIASRLQTRLSQKYIAGIWESSIAKGLTWFTHGTSRPNGEGQNSNLNLPSWCWASTGGPVTFSFQHGYVYWDTMVEVESWSAETDGADVSGQILRASMRISGGLKMINLSEVQLFALRDFDSVAPWREEMSESYNEAVERGLYQHVFIDAEKHVTSIRSEPQPCLLVGTVETHAKDLRGGSIVEVATALILRSTGNRVGDVEEYTRIGLVRLPFADYWSHDQETTTVELV</sequence>
<dbReference type="AlphaFoldDB" id="A0A2L2SPA0"/>
<dbReference type="EMBL" id="LN649232">
    <property type="protein sequence ID" value="CEI38470.1"/>
    <property type="molecule type" value="Genomic_DNA"/>
</dbReference>
<evidence type="ECO:0000259" key="1">
    <source>
        <dbReference type="Pfam" id="PF06985"/>
    </source>
</evidence>
<dbReference type="OrthoDB" id="3789824at2759"/>
<dbReference type="STRING" id="56646.A0A2L2SPA0"/>
<evidence type="ECO:0000313" key="2">
    <source>
        <dbReference type="EMBL" id="CEI38470.1"/>
    </source>
</evidence>
<dbReference type="KEGG" id="fvn:FVRRES_11161"/>
<dbReference type="InterPro" id="IPR010730">
    <property type="entry name" value="HET"/>
</dbReference>
<protein>
    <recommendedName>
        <fullName evidence="1">Heterokaryon incompatibility domain-containing protein</fullName>
    </recommendedName>
</protein>
<dbReference type="Pfam" id="PF06985">
    <property type="entry name" value="HET"/>
    <property type="match status" value="1"/>
</dbReference>
<accession>A0A2L2SPA0</accession>
<proteinExistence type="predicted"/>
<organism evidence="2 3">
    <name type="scientific">Fusarium venenatum</name>
    <dbReference type="NCBI Taxonomy" id="56646"/>
    <lineage>
        <taxon>Eukaryota</taxon>
        <taxon>Fungi</taxon>
        <taxon>Dikarya</taxon>
        <taxon>Ascomycota</taxon>
        <taxon>Pezizomycotina</taxon>
        <taxon>Sordariomycetes</taxon>
        <taxon>Hypocreomycetidae</taxon>
        <taxon>Hypocreales</taxon>
        <taxon>Nectriaceae</taxon>
        <taxon>Fusarium</taxon>
    </lineage>
</organism>
<dbReference type="PANTHER" id="PTHR33112">
    <property type="entry name" value="DOMAIN PROTEIN, PUTATIVE-RELATED"/>
    <property type="match status" value="1"/>
</dbReference>
<keyword evidence="3" id="KW-1185">Reference proteome</keyword>
<feature type="domain" description="Heterokaryon incompatibility" evidence="1">
    <location>
        <begin position="197"/>
        <end position="351"/>
    </location>
</feature>
<evidence type="ECO:0000313" key="3">
    <source>
        <dbReference type="Proteomes" id="UP000245910"/>
    </source>
</evidence>
<dbReference type="Proteomes" id="UP000245910">
    <property type="component" value="Chromosome IIII"/>
</dbReference>
<dbReference type="GeneID" id="37262798"/>
<name>A0A2L2SPA0_9HYPO</name>
<reference evidence="3" key="1">
    <citation type="submission" date="2014-10" db="EMBL/GenBank/DDBJ databases">
        <authorList>
            <person name="King R."/>
        </authorList>
    </citation>
    <scope>NUCLEOTIDE SEQUENCE [LARGE SCALE GENOMIC DNA]</scope>
    <source>
        <strain evidence="3">A3/5</strain>
    </source>
</reference>
<dbReference type="PANTHER" id="PTHR33112:SF16">
    <property type="entry name" value="HETEROKARYON INCOMPATIBILITY DOMAIN-CONTAINING PROTEIN"/>
    <property type="match status" value="1"/>
</dbReference>